<dbReference type="PROSITE" id="PS50850">
    <property type="entry name" value="MFS"/>
    <property type="match status" value="1"/>
</dbReference>
<keyword evidence="4 7" id="KW-1133">Transmembrane helix</keyword>
<dbReference type="InterPro" id="IPR036259">
    <property type="entry name" value="MFS_trans_sf"/>
</dbReference>
<dbReference type="KEGG" id="caqu:CAQU_02525"/>
<evidence type="ECO:0000256" key="3">
    <source>
        <dbReference type="ARBA" id="ARBA00022692"/>
    </source>
</evidence>
<feature type="transmembrane region" description="Helical" evidence="7">
    <location>
        <begin position="111"/>
        <end position="132"/>
    </location>
</feature>
<name>A0A1L7CE52_9CORY</name>
<feature type="region of interest" description="Disordered" evidence="6">
    <location>
        <begin position="1"/>
        <end position="35"/>
    </location>
</feature>
<feature type="transmembrane region" description="Helical" evidence="7">
    <location>
        <begin position="277"/>
        <end position="295"/>
    </location>
</feature>
<feature type="transmembrane region" description="Helical" evidence="7">
    <location>
        <begin position="170"/>
        <end position="193"/>
    </location>
</feature>
<feature type="transmembrane region" description="Helical" evidence="7">
    <location>
        <begin position="83"/>
        <end position="104"/>
    </location>
</feature>
<feature type="transmembrane region" description="Helical" evidence="7">
    <location>
        <begin position="242"/>
        <end position="265"/>
    </location>
</feature>
<dbReference type="SUPFAM" id="SSF103473">
    <property type="entry name" value="MFS general substrate transporter"/>
    <property type="match status" value="1"/>
</dbReference>
<proteinExistence type="predicted"/>
<dbReference type="PANTHER" id="PTHR43124:SF3">
    <property type="entry name" value="CHLORAMPHENICOL EFFLUX PUMP RV0191"/>
    <property type="match status" value="1"/>
</dbReference>
<evidence type="ECO:0000256" key="4">
    <source>
        <dbReference type="ARBA" id="ARBA00022989"/>
    </source>
</evidence>
<evidence type="ECO:0000256" key="6">
    <source>
        <dbReference type="SAM" id="MobiDB-lite"/>
    </source>
</evidence>
<feature type="transmembrane region" description="Helical" evidence="7">
    <location>
        <begin position="307"/>
        <end position="324"/>
    </location>
</feature>
<organism evidence="9 10">
    <name type="scientific">Corynebacterium aquilae DSM 44791</name>
    <dbReference type="NCBI Taxonomy" id="1431546"/>
    <lineage>
        <taxon>Bacteria</taxon>
        <taxon>Bacillati</taxon>
        <taxon>Actinomycetota</taxon>
        <taxon>Actinomycetes</taxon>
        <taxon>Mycobacteriales</taxon>
        <taxon>Corynebacteriaceae</taxon>
        <taxon>Corynebacterium</taxon>
    </lineage>
</organism>
<feature type="transmembrane region" description="Helical" evidence="7">
    <location>
        <begin position="44"/>
        <end position="71"/>
    </location>
</feature>
<keyword evidence="3 7" id="KW-0812">Transmembrane</keyword>
<dbReference type="Pfam" id="PF07690">
    <property type="entry name" value="MFS_1"/>
    <property type="match status" value="1"/>
</dbReference>
<evidence type="ECO:0000256" key="7">
    <source>
        <dbReference type="SAM" id="Phobius"/>
    </source>
</evidence>
<dbReference type="GO" id="GO:0005886">
    <property type="term" value="C:plasma membrane"/>
    <property type="evidence" value="ECO:0007669"/>
    <property type="project" value="UniProtKB-SubCell"/>
</dbReference>
<feature type="transmembrane region" description="Helical" evidence="7">
    <location>
        <begin position="138"/>
        <end position="158"/>
    </location>
</feature>
<dbReference type="Proteomes" id="UP000185478">
    <property type="component" value="Chromosome"/>
</dbReference>
<dbReference type="InterPro" id="IPR050189">
    <property type="entry name" value="MFS_Efflux_Transporters"/>
</dbReference>
<feature type="transmembrane region" description="Helical" evidence="7">
    <location>
        <begin position="371"/>
        <end position="392"/>
    </location>
</feature>
<dbReference type="AlphaFoldDB" id="A0A1L7CE52"/>
<evidence type="ECO:0000259" key="8">
    <source>
        <dbReference type="PROSITE" id="PS50850"/>
    </source>
</evidence>
<gene>
    <name evidence="9" type="ORF">CAQU_02525</name>
</gene>
<feature type="transmembrane region" description="Helical" evidence="7">
    <location>
        <begin position="398"/>
        <end position="418"/>
    </location>
</feature>
<feature type="compositionally biased region" description="Low complexity" evidence="6">
    <location>
        <begin position="17"/>
        <end position="34"/>
    </location>
</feature>
<evidence type="ECO:0000313" key="10">
    <source>
        <dbReference type="Proteomes" id="UP000185478"/>
    </source>
</evidence>
<evidence type="ECO:0000256" key="1">
    <source>
        <dbReference type="ARBA" id="ARBA00004651"/>
    </source>
</evidence>
<keyword evidence="2" id="KW-1003">Cell membrane</keyword>
<evidence type="ECO:0000256" key="2">
    <source>
        <dbReference type="ARBA" id="ARBA00022475"/>
    </source>
</evidence>
<evidence type="ECO:0000256" key="5">
    <source>
        <dbReference type="ARBA" id="ARBA00023136"/>
    </source>
</evidence>
<protein>
    <submittedName>
        <fullName evidence="9">MFS transporter</fullName>
    </submittedName>
</protein>
<keyword evidence="5 7" id="KW-0472">Membrane</keyword>
<dbReference type="EMBL" id="CP009245">
    <property type="protein sequence ID" value="APT84129.1"/>
    <property type="molecule type" value="Genomic_DNA"/>
</dbReference>
<dbReference type="InterPro" id="IPR020846">
    <property type="entry name" value="MFS_dom"/>
</dbReference>
<accession>A0A1L7CE52</accession>
<dbReference type="InterPro" id="IPR011701">
    <property type="entry name" value="MFS"/>
</dbReference>
<feature type="domain" description="Major facilitator superfamily (MFS) profile" evidence="8">
    <location>
        <begin position="45"/>
        <end position="420"/>
    </location>
</feature>
<dbReference type="GO" id="GO:0022857">
    <property type="term" value="F:transmembrane transporter activity"/>
    <property type="evidence" value="ECO:0007669"/>
    <property type="project" value="InterPro"/>
</dbReference>
<dbReference type="PANTHER" id="PTHR43124">
    <property type="entry name" value="PURINE EFFLUX PUMP PBUE"/>
    <property type="match status" value="1"/>
</dbReference>
<sequence length="427" mass="44417">MEKKAHSKTVKTVVDSAPAPARQATQAAPRVPRQTDISERRRTIVMLALALGGFGIGITEFVSMGLLSMIADDFGISEDRAGNIIAAYAMGVVVGAPLVATLTGHIPRRRLVIVLMAAFVVGNGLSALAHSYHLLLGARFLAGLPHGAYFSVAGLSAASMAADGKRGRAIAFLGYGFAIATVAGVPAAQALGAHVGWQWAYALVTAIGVVTFVSLVGLMPHMVRMKPTSPITELKAFTRPQVLLTLAVGVVGFGGMFAVYTYISWTMTEHAGVPERLMWVVLMAYGVGMLIGNGLGGRLSDRNVEFAIAFALVMIVVTLVSFYFTSAHPWLGTINFGLIGMFGSTLVPALQIRLMDTAGDAQTLAAALNHSALNLANAGGAALGGAVIARGFGYQAPALAGAAMAAVAIMVFVPASLARRRAERAGR</sequence>
<feature type="transmembrane region" description="Helical" evidence="7">
    <location>
        <begin position="330"/>
        <end position="350"/>
    </location>
</feature>
<dbReference type="STRING" id="1431546.CAQU_02525"/>
<keyword evidence="10" id="KW-1185">Reference proteome</keyword>
<reference evidence="9 10" key="1">
    <citation type="submission" date="2014-08" db="EMBL/GenBank/DDBJ databases">
        <title>Complete genome sequence of Corynebacterium aquilae S-613T(T) (=DSM 44791(T)), isolated from the choana of a healthy golden eagle.</title>
        <authorList>
            <person name="Ruckert C."/>
            <person name="Albersmeier A."/>
            <person name="Winkler A."/>
            <person name="Kalinowski J."/>
        </authorList>
    </citation>
    <scope>NUCLEOTIDE SEQUENCE [LARGE SCALE GENOMIC DNA]</scope>
    <source>
        <strain evidence="9 10">S-613</strain>
    </source>
</reference>
<dbReference type="Gene3D" id="1.20.1250.20">
    <property type="entry name" value="MFS general substrate transporter like domains"/>
    <property type="match status" value="1"/>
</dbReference>
<comment type="subcellular location">
    <subcellularLocation>
        <location evidence="1">Cell membrane</location>
        <topology evidence="1">Multi-pass membrane protein</topology>
    </subcellularLocation>
</comment>
<feature type="transmembrane region" description="Helical" evidence="7">
    <location>
        <begin position="199"/>
        <end position="221"/>
    </location>
</feature>
<dbReference type="CDD" id="cd17324">
    <property type="entry name" value="MFS_NepI_like"/>
    <property type="match status" value="1"/>
</dbReference>
<evidence type="ECO:0000313" key="9">
    <source>
        <dbReference type="EMBL" id="APT84129.1"/>
    </source>
</evidence>